<protein>
    <submittedName>
        <fullName evidence="2">Uncharacterized protein</fullName>
    </submittedName>
</protein>
<organism evidence="2 3">
    <name type="scientific">Helicobacter saguini</name>
    <dbReference type="NCBI Taxonomy" id="1548018"/>
    <lineage>
        <taxon>Bacteria</taxon>
        <taxon>Pseudomonadati</taxon>
        <taxon>Campylobacterota</taxon>
        <taxon>Epsilonproteobacteria</taxon>
        <taxon>Campylobacterales</taxon>
        <taxon>Helicobacteraceae</taxon>
        <taxon>Helicobacter</taxon>
    </lineage>
</organism>
<dbReference type="Proteomes" id="UP000477070">
    <property type="component" value="Unassembled WGS sequence"/>
</dbReference>
<evidence type="ECO:0000313" key="3">
    <source>
        <dbReference type="Proteomes" id="UP000477070"/>
    </source>
</evidence>
<evidence type="ECO:0000313" key="2">
    <source>
        <dbReference type="EMBL" id="MWV68751.1"/>
    </source>
</evidence>
<gene>
    <name evidence="2" type="ORF">DCO61_01585</name>
</gene>
<comment type="caution">
    <text evidence="2">The sequence shown here is derived from an EMBL/GenBank/DDBJ whole genome shotgun (WGS) entry which is preliminary data.</text>
</comment>
<dbReference type="EMBL" id="QBIU01000001">
    <property type="protein sequence ID" value="MWV68751.1"/>
    <property type="molecule type" value="Genomic_DNA"/>
</dbReference>
<dbReference type="AlphaFoldDB" id="A0A6B0HL71"/>
<feature type="region of interest" description="Disordered" evidence="1">
    <location>
        <begin position="34"/>
        <end position="54"/>
    </location>
</feature>
<reference evidence="2 3" key="1">
    <citation type="submission" date="2019-12" db="EMBL/GenBank/DDBJ databases">
        <title>Multi-Generational Helicobacter saguini Isolates.</title>
        <authorList>
            <person name="Mannion A."/>
            <person name="Shen Z."/>
            <person name="Fox J.G."/>
        </authorList>
    </citation>
    <scope>NUCLEOTIDE SEQUENCE [LARGE SCALE GENOMIC DNA]</scope>
    <source>
        <strain evidence="3">16-048 (F4)</strain>
    </source>
</reference>
<sequence>MVTLDKMEANGSFMLDSSKKVSVEIDSTNLKELLESNESAESNDNDTLSFYGGG</sequence>
<evidence type="ECO:0000256" key="1">
    <source>
        <dbReference type="SAM" id="MobiDB-lite"/>
    </source>
</evidence>
<name>A0A6B0HL71_9HELI</name>
<proteinExistence type="predicted"/>
<dbReference type="RefSeq" id="WP_160659267.1">
    <property type="nucleotide sequence ID" value="NZ_JRMP02000026.1"/>
</dbReference>
<accession>A0A6B0HL71</accession>